<dbReference type="Proteomes" id="UP000735302">
    <property type="component" value="Unassembled WGS sequence"/>
</dbReference>
<evidence type="ECO:0000313" key="2">
    <source>
        <dbReference type="Proteomes" id="UP000735302"/>
    </source>
</evidence>
<gene>
    <name evidence="1" type="ORF">PoB_006737100</name>
</gene>
<protein>
    <recommendedName>
        <fullName evidence="3">SCP domain-containing protein</fullName>
    </recommendedName>
</protein>
<evidence type="ECO:0000313" key="1">
    <source>
        <dbReference type="EMBL" id="GFO40866.1"/>
    </source>
</evidence>
<accession>A0AAV4D9W5</accession>
<proteinExistence type="predicted"/>
<dbReference type="EMBL" id="BLXT01007646">
    <property type="protein sequence ID" value="GFO40866.1"/>
    <property type="molecule type" value="Genomic_DNA"/>
</dbReference>
<comment type="caution">
    <text evidence="1">The sequence shown here is derived from an EMBL/GenBank/DDBJ whole genome shotgun (WGS) entry which is preliminary data.</text>
</comment>
<name>A0AAV4D9W5_9GAST</name>
<sequence>MCNQCSNLTEEERRDTQVGYDRHLSNHREVTQLKNAYKDRCTQDSHFITFIFDFVEVQAMLKLHAAIWYYKRKLCTYDLGWYELGPTKATYNVEIVSCVYGPMQEAASRCVKTVALF</sequence>
<reference evidence="1 2" key="1">
    <citation type="journal article" date="2021" name="Elife">
        <title>Chloroplast acquisition without the gene transfer in kleptoplastic sea slugs, Plakobranchus ocellatus.</title>
        <authorList>
            <person name="Maeda T."/>
            <person name="Takahashi S."/>
            <person name="Yoshida T."/>
            <person name="Shimamura S."/>
            <person name="Takaki Y."/>
            <person name="Nagai Y."/>
            <person name="Toyoda A."/>
            <person name="Suzuki Y."/>
            <person name="Arimoto A."/>
            <person name="Ishii H."/>
            <person name="Satoh N."/>
            <person name="Nishiyama T."/>
            <person name="Hasebe M."/>
            <person name="Maruyama T."/>
            <person name="Minagawa J."/>
            <person name="Obokata J."/>
            <person name="Shigenobu S."/>
        </authorList>
    </citation>
    <scope>NUCLEOTIDE SEQUENCE [LARGE SCALE GENOMIC DNA]</scope>
</reference>
<organism evidence="1 2">
    <name type="scientific">Plakobranchus ocellatus</name>
    <dbReference type="NCBI Taxonomy" id="259542"/>
    <lineage>
        <taxon>Eukaryota</taxon>
        <taxon>Metazoa</taxon>
        <taxon>Spiralia</taxon>
        <taxon>Lophotrochozoa</taxon>
        <taxon>Mollusca</taxon>
        <taxon>Gastropoda</taxon>
        <taxon>Heterobranchia</taxon>
        <taxon>Euthyneura</taxon>
        <taxon>Panpulmonata</taxon>
        <taxon>Sacoglossa</taxon>
        <taxon>Placobranchoidea</taxon>
        <taxon>Plakobranchidae</taxon>
        <taxon>Plakobranchus</taxon>
    </lineage>
</organism>
<dbReference type="AlphaFoldDB" id="A0AAV4D9W5"/>
<evidence type="ECO:0008006" key="3">
    <source>
        <dbReference type="Google" id="ProtNLM"/>
    </source>
</evidence>
<keyword evidence="2" id="KW-1185">Reference proteome</keyword>